<evidence type="ECO:0000313" key="1">
    <source>
        <dbReference type="EMBL" id="MDT0582812.1"/>
    </source>
</evidence>
<accession>A0AAW8R0U6</accession>
<keyword evidence="2" id="KW-1185">Reference proteome</keyword>
<name>A0AAW8R0U6_9ALTE</name>
<evidence type="ECO:0000313" key="2">
    <source>
        <dbReference type="Proteomes" id="UP001249020"/>
    </source>
</evidence>
<dbReference type="Proteomes" id="UP001249020">
    <property type="component" value="Unassembled WGS sequence"/>
</dbReference>
<protein>
    <submittedName>
        <fullName evidence="1">Uncharacterized protein</fullName>
    </submittedName>
</protein>
<reference evidence="1 2" key="1">
    <citation type="submission" date="2023-09" db="EMBL/GenBank/DDBJ databases">
        <authorList>
            <person name="Rey-Velasco X."/>
        </authorList>
    </citation>
    <scope>NUCLEOTIDE SEQUENCE [LARGE SCALE GENOMIC DNA]</scope>
    <source>
        <strain evidence="1 2">W409</strain>
    </source>
</reference>
<sequence length="102" mass="11630">MSKIELNHELTPERLSEINESICVLLAAKELDDKNLRLKVTQRDEFIQTHLQSLSTDERKAFANAELSVNNRLQATIKNLFTDSLSELSGLVRGMKAVKKYK</sequence>
<comment type="caution">
    <text evidence="1">The sequence shown here is derived from an EMBL/GenBank/DDBJ whole genome shotgun (WGS) entry which is preliminary data.</text>
</comment>
<proteinExistence type="predicted"/>
<dbReference type="EMBL" id="JAVRIE010000003">
    <property type="protein sequence ID" value="MDT0582812.1"/>
    <property type="molecule type" value="Genomic_DNA"/>
</dbReference>
<gene>
    <name evidence="1" type="ORF">RM544_09680</name>
</gene>
<organism evidence="1 2">
    <name type="scientific">Brumicola blandensis</name>
    <dbReference type="NCBI Taxonomy" id="3075611"/>
    <lineage>
        <taxon>Bacteria</taxon>
        <taxon>Pseudomonadati</taxon>
        <taxon>Pseudomonadota</taxon>
        <taxon>Gammaproteobacteria</taxon>
        <taxon>Alteromonadales</taxon>
        <taxon>Alteromonadaceae</taxon>
        <taxon>Brumicola</taxon>
    </lineage>
</organism>
<dbReference type="RefSeq" id="WP_311361585.1">
    <property type="nucleotide sequence ID" value="NZ_JAVRIE010000003.1"/>
</dbReference>
<dbReference type="AlphaFoldDB" id="A0AAW8R0U6"/>